<comment type="caution">
    <text evidence="1">The sequence shown here is derived from an EMBL/GenBank/DDBJ whole genome shotgun (WGS) entry which is preliminary data.</text>
</comment>
<name>D6U8E1_KTERA</name>
<sequence>MPKRATRIQLKESILNEGVRHKADTPLGAASLLRKLGAISIPRLYSFPLRRAIGMLKKRPKHSSSKRHFHL</sequence>
<organism evidence="1 2">
    <name type="scientific">Ktedonobacter racemifer DSM 44963</name>
    <dbReference type="NCBI Taxonomy" id="485913"/>
    <lineage>
        <taxon>Bacteria</taxon>
        <taxon>Bacillati</taxon>
        <taxon>Chloroflexota</taxon>
        <taxon>Ktedonobacteria</taxon>
        <taxon>Ktedonobacterales</taxon>
        <taxon>Ktedonobacteraceae</taxon>
        <taxon>Ktedonobacter</taxon>
    </lineage>
</organism>
<accession>D6U8E1</accession>
<evidence type="ECO:0000313" key="2">
    <source>
        <dbReference type="Proteomes" id="UP000004508"/>
    </source>
</evidence>
<protein>
    <submittedName>
        <fullName evidence="1">Uncharacterized protein</fullName>
    </submittedName>
</protein>
<dbReference type="AlphaFoldDB" id="D6U8E1"/>
<dbReference type="EMBL" id="ADVG01000005">
    <property type="protein sequence ID" value="EFH80152.1"/>
    <property type="molecule type" value="Genomic_DNA"/>
</dbReference>
<proteinExistence type="predicted"/>
<reference evidence="1 2" key="1">
    <citation type="journal article" date="2011" name="Stand. Genomic Sci.">
        <title>Non-contiguous finished genome sequence and contextual data of the filamentous soil bacterium Ktedonobacter racemifer type strain (SOSP1-21).</title>
        <authorList>
            <person name="Chang Y.J."/>
            <person name="Land M."/>
            <person name="Hauser L."/>
            <person name="Chertkov O."/>
            <person name="Del Rio T.G."/>
            <person name="Nolan M."/>
            <person name="Copeland A."/>
            <person name="Tice H."/>
            <person name="Cheng J.F."/>
            <person name="Lucas S."/>
            <person name="Han C."/>
            <person name="Goodwin L."/>
            <person name="Pitluck S."/>
            <person name="Ivanova N."/>
            <person name="Ovchinikova G."/>
            <person name="Pati A."/>
            <person name="Chen A."/>
            <person name="Palaniappan K."/>
            <person name="Mavromatis K."/>
            <person name="Liolios K."/>
            <person name="Brettin T."/>
            <person name="Fiebig A."/>
            <person name="Rohde M."/>
            <person name="Abt B."/>
            <person name="Goker M."/>
            <person name="Detter J.C."/>
            <person name="Woyke T."/>
            <person name="Bristow J."/>
            <person name="Eisen J.A."/>
            <person name="Markowitz V."/>
            <person name="Hugenholtz P."/>
            <person name="Kyrpides N.C."/>
            <person name="Klenk H.P."/>
            <person name="Lapidus A."/>
        </authorList>
    </citation>
    <scope>NUCLEOTIDE SEQUENCE [LARGE SCALE GENOMIC DNA]</scope>
    <source>
        <strain evidence="2">DSM 44963</strain>
    </source>
</reference>
<gene>
    <name evidence="1" type="ORF">Krac_0715</name>
</gene>
<evidence type="ECO:0000313" key="1">
    <source>
        <dbReference type="EMBL" id="EFH80152.1"/>
    </source>
</evidence>
<dbReference type="InParanoid" id="D6U8E1"/>
<keyword evidence="2" id="KW-1185">Reference proteome</keyword>
<dbReference type="Proteomes" id="UP000004508">
    <property type="component" value="Unassembled WGS sequence"/>
</dbReference>